<sequence>MGCVGGGGRSRSSAKAKAWGPATEKSMVISSI</sequence>
<evidence type="ECO:0000313" key="3">
    <source>
        <dbReference type="Proteomes" id="UP001187192"/>
    </source>
</evidence>
<protein>
    <submittedName>
        <fullName evidence="2">Uncharacterized protein</fullName>
    </submittedName>
</protein>
<evidence type="ECO:0000313" key="2">
    <source>
        <dbReference type="EMBL" id="GMN70727.1"/>
    </source>
</evidence>
<comment type="caution">
    <text evidence="2">The sequence shown here is derived from an EMBL/GenBank/DDBJ whole genome shotgun (WGS) entry which is preliminary data.</text>
</comment>
<keyword evidence="3" id="KW-1185">Reference proteome</keyword>
<dbReference type="EMBL" id="BTGU01016243">
    <property type="protein sequence ID" value="GMN70727.1"/>
    <property type="molecule type" value="Genomic_DNA"/>
</dbReference>
<name>A0AA88E9R0_FICCA</name>
<accession>A0AA88E9R0</accession>
<proteinExistence type="predicted"/>
<reference evidence="2" key="1">
    <citation type="submission" date="2023-07" db="EMBL/GenBank/DDBJ databases">
        <title>draft genome sequence of fig (Ficus carica).</title>
        <authorList>
            <person name="Takahashi T."/>
            <person name="Nishimura K."/>
        </authorList>
    </citation>
    <scope>NUCLEOTIDE SEQUENCE</scope>
</reference>
<dbReference type="Proteomes" id="UP001187192">
    <property type="component" value="Unassembled WGS sequence"/>
</dbReference>
<gene>
    <name evidence="2" type="ORF">TIFTF001_055048</name>
</gene>
<evidence type="ECO:0000256" key="1">
    <source>
        <dbReference type="SAM" id="MobiDB-lite"/>
    </source>
</evidence>
<organism evidence="2 3">
    <name type="scientific">Ficus carica</name>
    <name type="common">Common fig</name>
    <dbReference type="NCBI Taxonomy" id="3494"/>
    <lineage>
        <taxon>Eukaryota</taxon>
        <taxon>Viridiplantae</taxon>
        <taxon>Streptophyta</taxon>
        <taxon>Embryophyta</taxon>
        <taxon>Tracheophyta</taxon>
        <taxon>Spermatophyta</taxon>
        <taxon>Magnoliopsida</taxon>
        <taxon>eudicotyledons</taxon>
        <taxon>Gunneridae</taxon>
        <taxon>Pentapetalae</taxon>
        <taxon>rosids</taxon>
        <taxon>fabids</taxon>
        <taxon>Rosales</taxon>
        <taxon>Moraceae</taxon>
        <taxon>Ficeae</taxon>
        <taxon>Ficus</taxon>
    </lineage>
</organism>
<dbReference type="AlphaFoldDB" id="A0AA88E9R0"/>
<feature type="region of interest" description="Disordered" evidence="1">
    <location>
        <begin position="1"/>
        <end position="32"/>
    </location>
</feature>